<comment type="caution">
    <text evidence="1">The sequence shown here is derived from an EMBL/GenBank/DDBJ whole genome shotgun (WGS) entry which is preliminary data.</text>
</comment>
<sequence length="97" mass="11228">MQPVHHRNLKDESGRIYCCLRNKVVKLDDRQEHEFCRGCSMFAGDAEGQGVDCVWEDLRPVASPYVVRDPAKEWLSNQTRHIWPPINHLSTLMVVPN</sequence>
<dbReference type="RefSeq" id="WP_341419322.1">
    <property type="nucleotide sequence ID" value="NZ_JBBPCC010000027.1"/>
</dbReference>
<evidence type="ECO:0000313" key="1">
    <source>
        <dbReference type="EMBL" id="MEK8132194.1"/>
    </source>
</evidence>
<proteinExistence type="predicted"/>
<gene>
    <name evidence="1" type="ORF">WMW72_30275</name>
</gene>
<accession>A0ABU9DU22</accession>
<organism evidence="1 2">
    <name type="scientific">Paenibacillus filicis</name>
    <dbReference type="NCBI Taxonomy" id="669464"/>
    <lineage>
        <taxon>Bacteria</taxon>
        <taxon>Bacillati</taxon>
        <taxon>Bacillota</taxon>
        <taxon>Bacilli</taxon>
        <taxon>Bacillales</taxon>
        <taxon>Paenibacillaceae</taxon>
        <taxon>Paenibacillus</taxon>
    </lineage>
</organism>
<name>A0ABU9DU22_9BACL</name>
<evidence type="ECO:0000313" key="2">
    <source>
        <dbReference type="Proteomes" id="UP001469365"/>
    </source>
</evidence>
<protein>
    <submittedName>
        <fullName evidence="1">Uncharacterized protein</fullName>
    </submittedName>
</protein>
<keyword evidence="2" id="KW-1185">Reference proteome</keyword>
<reference evidence="1 2" key="1">
    <citation type="submission" date="2024-04" db="EMBL/GenBank/DDBJ databases">
        <title>draft genome sequnece of Paenibacillus filicis.</title>
        <authorList>
            <person name="Kim D.-U."/>
        </authorList>
    </citation>
    <scope>NUCLEOTIDE SEQUENCE [LARGE SCALE GENOMIC DNA]</scope>
    <source>
        <strain evidence="1 2">KACC14197</strain>
    </source>
</reference>
<dbReference type="Proteomes" id="UP001469365">
    <property type="component" value="Unassembled WGS sequence"/>
</dbReference>
<dbReference type="EMBL" id="JBBPCC010000027">
    <property type="protein sequence ID" value="MEK8132194.1"/>
    <property type="molecule type" value="Genomic_DNA"/>
</dbReference>